<feature type="compositionally biased region" description="Basic and acidic residues" evidence="10">
    <location>
        <begin position="135"/>
        <end position="158"/>
    </location>
</feature>
<dbReference type="GO" id="GO:0005737">
    <property type="term" value="C:cytoplasm"/>
    <property type="evidence" value="ECO:0007669"/>
    <property type="project" value="UniProtKB-SubCell"/>
</dbReference>
<dbReference type="InterPro" id="IPR054708">
    <property type="entry name" value="MTPAP-like_central"/>
</dbReference>
<reference evidence="13" key="1">
    <citation type="submission" date="2022-07" db="EMBL/GenBank/DDBJ databases">
        <title>Fungi with potential for degradation of polypropylene.</title>
        <authorList>
            <person name="Gostincar C."/>
        </authorList>
    </citation>
    <scope>NUCLEOTIDE SEQUENCE</scope>
    <source>
        <strain evidence="13">EXF-13287</strain>
    </source>
</reference>
<comment type="subcellular location">
    <subcellularLocation>
        <location evidence="3">Cytoplasm</location>
    </subcellularLocation>
</comment>
<dbReference type="GO" id="GO:0046872">
    <property type="term" value="F:metal ion binding"/>
    <property type="evidence" value="ECO:0007669"/>
    <property type="project" value="UniProtKB-KW"/>
</dbReference>
<dbReference type="EC" id="2.7.7.19" evidence="5"/>
<feature type="domain" description="PAP-associated" evidence="11">
    <location>
        <begin position="895"/>
        <end position="1000"/>
    </location>
</feature>
<feature type="compositionally biased region" description="Basic and acidic residues" evidence="10">
    <location>
        <begin position="414"/>
        <end position="424"/>
    </location>
</feature>
<gene>
    <name evidence="13" type="ORF">NKR19_g8927</name>
</gene>
<evidence type="ECO:0000256" key="4">
    <source>
        <dbReference type="ARBA" id="ARBA00008593"/>
    </source>
</evidence>
<sequence length="1074" mass="119730">MENQVGPTIGLEDRLRGLILANSDDGPKKLPPSDAVQENVQPAQASFEYPRNSTTPGKTGDALNPLKARQTTPAAQAAHKRPNQAQRRQMAAQLSIAVDTRPGPLSMDRQHPGYPRQHDQNFHPATRGGIRPNHRNFEPANREGNRREYGHQSADLHHSQRGYMAQNRSVSHQQHRQSQSYSGPQPQSPGNMENWRHGARQQNQWQPGRPQAPRLYQPGEEQVNAQAAMLERLCIGILANAEISIEELTEKENFRLRLEQVCREVVIEHEFSVAGVLIAPPSVQLKCFGSLASGFATKAADMDLALLSPQSTIQPDAPGSPIPRLLEKAFLQMGIGARLLTRTRVPIIKICERPTEDLRAGLLAARLKWEAGESVDIEGPDEEQLDEPAITTASGGPRDEAATTPTMDTPDGDSAEHQDEKKDAAAAVVDESTDFAVRLAALKQSGKSFDRYCGFVKAFMRKAGCFDLIQANAQTLPPDIRQKLGDVCYAFVNGLNDEELKQRLFSHCSLSAMRGQCRTLQGVLIQAEGEMLAMAWKQRPLPEKDEHQEQYAQQALADWARLQDREDFHVDAIAYQRQLYHACDRLKRIPSLQLLKFQQAEFESAAAYHARALQLLTELGGCDRQNAPNKEVLAVVTRHYVAGIYDADIRSEVEAFAAANKEARSLTSIATLHKSLQLAHDYQKALANGYYPEPEAEVVRRYIACLHQPLERYNAEGTTHSPLVVTMQEAVGKDVLTVIMGLGNPANLALNQPRDSYRDPLEFPKTGAGVQCDVNFSAHLALHNTALLRCYSYTDPRVKPLVLFVKHWAKVRGINSPYRGSLSSYGYVLMVLHYLVNVVQPFVCPNLQLLAPPDDPNMPPDHYVCKGYNVRFWRDEETIKRLAAQGQLNQNTQPVGQLLRGFFEYYAHPGATSSYPGVRGFDWSRDVLSLRTPGGILKKEQKGWTGAKSVKEVKTVAAPPGTGPSAAKQNLVHGLPAMQEVKEVRHRYLFAIEDPFETEHNVARTVTHTGIVAIRDEFRRAWRIIRSIPGEGEREDLLEDATKTEQEKNREDFEKLILEIHGQNVSNDSGDGEM</sequence>
<protein>
    <recommendedName>
        <fullName evidence="5">polynucleotide adenylyltransferase</fullName>
        <ecNumber evidence="5">2.7.7.19</ecNumber>
    </recommendedName>
</protein>
<dbReference type="Pfam" id="PF03828">
    <property type="entry name" value="PAP_assoc"/>
    <property type="match status" value="1"/>
</dbReference>
<comment type="cofactor">
    <cofactor evidence="1">
        <name>Mn(2+)</name>
        <dbReference type="ChEBI" id="CHEBI:29035"/>
    </cofactor>
</comment>
<evidence type="ECO:0000256" key="7">
    <source>
        <dbReference type="ARBA" id="ARBA00022679"/>
    </source>
</evidence>
<proteinExistence type="inferred from homology"/>
<dbReference type="InterPro" id="IPR043519">
    <property type="entry name" value="NT_sf"/>
</dbReference>
<evidence type="ECO:0000256" key="6">
    <source>
        <dbReference type="ARBA" id="ARBA00022490"/>
    </source>
</evidence>
<dbReference type="Gene3D" id="3.30.460.10">
    <property type="entry name" value="Beta Polymerase, domain 2"/>
    <property type="match status" value="1"/>
</dbReference>
<dbReference type="SUPFAM" id="SSF81301">
    <property type="entry name" value="Nucleotidyltransferase"/>
    <property type="match status" value="1"/>
</dbReference>
<evidence type="ECO:0000256" key="8">
    <source>
        <dbReference type="ARBA" id="ARBA00022723"/>
    </source>
</evidence>
<dbReference type="GO" id="GO:0050265">
    <property type="term" value="F:RNA uridylyltransferase activity"/>
    <property type="evidence" value="ECO:0007669"/>
    <property type="project" value="TreeGrafter"/>
</dbReference>
<dbReference type="GO" id="GO:0010605">
    <property type="term" value="P:negative regulation of macromolecule metabolic process"/>
    <property type="evidence" value="ECO:0007669"/>
    <property type="project" value="UniProtKB-ARBA"/>
</dbReference>
<feature type="domain" description="Poly(A) RNA polymerase mitochondrial-like central palm" evidence="12">
    <location>
        <begin position="238"/>
        <end position="355"/>
    </location>
</feature>
<keyword evidence="9" id="KW-0460">Magnesium</keyword>
<dbReference type="InterPro" id="IPR002058">
    <property type="entry name" value="PAP_assoc"/>
</dbReference>
<evidence type="ECO:0000259" key="12">
    <source>
        <dbReference type="Pfam" id="PF22600"/>
    </source>
</evidence>
<evidence type="ECO:0000256" key="5">
    <source>
        <dbReference type="ARBA" id="ARBA00012388"/>
    </source>
</evidence>
<feature type="compositionally biased region" description="Low complexity" evidence="10">
    <location>
        <begin position="166"/>
        <end position="190"/>
    </location>
</feature>
<dbReference type="EMBL" id="JANBVN010000195">
    <property type="protein sequence ID" value="KAJ9133761.1"/>
    <property type="molecule type" value="Genomic_DNA"/>
</dbReference>
<dbReference type="PANTHER" id="PTHR12271">
    <property type="entry name" value="POLY A POLYMERASE CID PAP -RELATED"/>
    <property type="match status" value="1"/>
</dbReference>
<keyword evidence="8" id="KW-0479">Metal-binding</keyword>
<evidence type="ECO:0000256" key="2">
    <source>
        <dbReference type="ARBA" id="ARBA00001946"/>
    </source>
</evidence>
<accession>A0AA38R496</accession>
<dbReference type="PANTHER" id="PTHR12271:SF40">
    <property type="entry name" value="POLY(A) RNA POLYMERASE GLD2"/>
    <property type="match status" value="1"/>
</dbReference>
<feature type="region of interest" description="Disordered" evidence="10">
    <location>
        <begin position="21"/>
        <end position="215"/>
    </location>
</feature>
<evidence type="ECO:0000259" key="11">
    <source>
        <dbReference type="Pfam" id="PF03828"/>
    </source>
</evidence>
<dbReference type="GO" id="GO:0031123">
    <property type="term" value="P:RNA 3'-end processing"/>
    <property type="evidence" value="ECO:0007669"/>
    <property type="project" value="TreeGrafter"/>
</dbReference>
<comment type="similarity">
    <text evidence="4">Belongs to the DNA polymerase type-B-like family.</text>
</comment>
<dbReference type="Pfam" id="PF22600">
    <property type="entry name" value="MTPAP-like_central"/>
    <property type="match status" value="1"/>
</dbReference>
<dbReference type="GO" id="GO:1990817">
    <property type="term" value="F:poly(A) RNA polymerase activity"/>
    <property type="evidence" value="ECO:0007669"/>
    <property type="project" value="UniProtKB-EC"/>
</dbReference>
<evidence type="ECO:0000256" key="10">
    <source>
        <dbReference type="SAM" id="MobiDB-lite"/>
    </source>
</evidence>
<name>A0AA38R496_9PEZI</name>
<keyword evidence="14" id="KW-1185">Reference proteome</keyword>
<feature type="compositionally biased region" description="Basic and acidic residues" evidence="10">
    <location>
        <begin position="108"/>
        <end position="121"/>
    </location>
</feature>
<dbReference type="Proteomes" id="UP001174691">
    <property type="component" value="Unassembled WGS sequence"/>
</dbReference>
<dbReference type="AlphaFoldDB" id="A0AA38R496"/>
<comment type="cofactor">
    <cofactor evidence="2">
        <name>Mg(2+)</name>
        <dbReference type="ChEBI" id="CHEBI:18420"/>
    </cofactor>
</comment>
<feature type="region of interest" description="Disordered" evidence="10">
    <location>
        <begin position="374"/>
        <end position="424"/>
    </location>
</feature>
<feature type="compositionally biased region" description="Acidic residues" evidence="10">
    <location>
        <begin position="374"/>
        <end position="386"/>
    </location>
</feature>
<organism evidence="13 14">
    <name type="scientific">Coniochaeta hoffmannii</name>
    <dbReference type="NCBI Taxonomy" id="91930"/>
    <lineage>
        <taxon>Eukaryota</taxon>
        <taxon>Fungi</taxon>
        <taxon>Dikarya</taxon>
        <taxon>Ascomycota</taxon>
        <taxon>Pezizomycotina</taxon>
        <taxon>Sordariomycetes</taxon>
        <taxon>Sordariomycetidae</taxon>
        <taxon>Coniochaetales</taxon>
        <taxon>Coniochaetaceae</taxon>
        <taxon>Coniochaeta</taxon>
    </lineage>
</organism>
<dbReference type="Gene3D" id="1.10.1410.10">
    <property type="match status" value="1"/>
</dbReference>
<evidence type="ECO:0000313" key="13">
    <source>
        <dbReference type="EMBL" id="KAJ9133761.1"/>
    </source>
</evidence>
<evidence type="ECO:0000256" key="9">
    <source>
        <dbReference type="ARBA" id="ARBA00022842"/>
    </source>
</evidence>
<keyword evidence="6" id="KW-0963">Cytoplasm</keyword>
<evidence type="ECO:0000256" key="3">
    <source>
        <dbReference type="ARBA" id="ARBA00004496"/>
    </source>
</evidence>
<comment type="caution">
    <text evidence="13">The sequence shown here is derived from an EMBL/GenBank/DDBJ whole genome shotgun (WGS) entry which is preliminary data.</text>
</comment>
<dbReference type="SUPFAM" id="SSF81631">
    <property type="entry name" value="PAP/OAS1 substrate-binding domain"/>
    <property type="match status" value="1"/>
</dbReference>
<evidence type="ECO:0000256" key="1">
    <source>
        <dbReference type="ARBA" id="ARBA00001936"/>
    </source>
</evidence>
<evidence type="ECO:0000313" key="14">
    <source>
        <dbReference type="Proteomes" id="UP001174691"/>
    </source>
</evidence>
<keyword evidence="7" id="KW-0808">Transferase</keyword>